<dbReference type="InterPro" id="IPR000719">
    <property type="entry name" value="Prot_kinase_dom"/>
</dbReference>
<keyword evidence="3" id="KW-0547">Nucleotide-binding</keyword>
<sequence>MVLDYAKNGSLRNYLDKSYNELRWYDKIWNLWFIAGGLNEIHKNHLIHRDLHIGNILHTYKSVITDMGLCKPIGYNALGNTKKSVYGILPYIASEILRGQNYTRAADSNAPNQFWTQFQPGFS</sequence>
<proteinExistence type="predicted"/>
<keyword evidence="1" id="KW-0723">Serine/threonine-protein kinase</keyword>
<feature type="domain" description="Protein kinase" evidence="6">
    <location>
        <begin position="1"/>
        <end position="123"/>
    </location>
</feature>
<dbReference type="EMBL" id="QKYT01000210">
    <property type="protein sequence ID" value="RIA89675.1"/>
    <property type="molecule type" value="Genomic_DNA"/>
</dbReference>
<gene>
    <name evidence="7" type="ORF">C1645_824502</name>
</gene>
<evidence type="ECO:0000313" key="7">
    <source>
        <dbReference type="EMBL" id="RIA89675.1"/>
    </source>
</evidence>
<dbReference type="GO" id="GO:0004674">
    <property type="term" value="F:protein serine/threonine kinase activity"/>
    <property type="evidence" value="ECO:0007669"/>
    <property type="project" value="UniProtKB-KW"/>
</dbReference>
<keyword evidence="5" id="KW-0067">ATP-binding</keyword>
<comment type="caution">
    <text evidence="7">The sequence shown here is derived from an EMBL/GenBank/DDBJ whole genome shotgun (WGS) entry which is preliminary data.</text>
</comment>
<name>A0A397T0A9_9GLOM</name>
<keyword evidence="4 7" id="KW-0418">Kinase</keyword>
<evidence type="ECO:0000256" key="3">
    <source>
        <dbReference type="ARBA" id="ARBA00022741"/>
    </source>
</evidence>
<accession>A0A397T0A9</accession>
<keyword evidence="8" id="KW-1185">Reference proteome</keyword>
<dbReference type="GO" id="GO:0005524">
    <property type="term" value="F:ATP binding"/>
    <property type="evidence" value="ECO:0007669"/>
    <property type="project" value="UniProtKB-KW"/>
</dbReference>
<dbReference type="InterPro" id="IPR011009">
    <property type="entry name" value="Kinase-like_dom_sf"/>
</dbReference>
<reference evidence="7 8" key="1">
    <citation type="submission" date="2018-06" db="EMBL/GenBank/DDBJ databases">
        <title>Comparative genomics reveals the genomic features of Rhizophagus irregularis, R. cerebriforme, R. diaphanum and Gigaspora rosea, and their symbiotic lifestyle signature.</title>
        <authorList>
            <person name="Morin E."/>
            <person name="San Clemente H."/>
            <person name="Chen E.C.H."/>
            <person name="De La Providencia I."/>
            <person name="Hainaut M."/>
            <person name="Kuo A."/>
            <person name="Kohler A."/>
            <person name="Murat C."/>
            <person name="Tang N."/>
            <person name="Roy S."/>
            <person name="Loubradou J."/>
            <person name="Henrissat B."/>
            <person name="Grigoriev I.V."/>
            <person name="Corradi N."/>
            <person name="Roux C."/>
            <person name="Martin F.M."/>
        </authorList>
    </citation>
    <scope>NUCLEOTIDE SEQUENCE [LARGE SCALE GENOMIC DNA]</scope>
    <source>
        <strain evidence="7 8">DAOM 227022</strain>
    </source>
</reference>
<dbReference type="PROSITE" id="PS50011">
    <property type="entry name" value="PROTEIN_KINASE_DOM"/>
    <property type="match status" value="1"/>
</dbReference>
<keyword evidence="2" id="KW-0808">Transferase</keyword>
<evidence type="ECO:0000256" key="4">
    <source>
        <dbReference type="ARBA" id="ARBA00022777"/>
    </source>
</evidence>
<evidence type="ECO:0000259" key="6">
    <source>
        <dbReference type="PROSITE" id="PS50011"/>
    </source>
</evidence>
<dbReference type="InterPro" id="IPR001245">
    <property type="entry name" value="Ser-Thr/Tyr_kinase_cat_dom"/>
</dbReference>
<evidence type="ECO:0000256" key="5">
    <source>
        <dbReference type="ARBA" id="ARBA00022840"/>
    </source>
</evidence>
<evidence type="ECO:0000313" key="8">
    <source>
        <dbReference type="Proteomes" id="UP000265703"/>
    </source>
</evidence>
<evidence type="ECO:0000256" key="1">
    <source>
        <dbReference type="ARBA" id="ARBA00022527"/>
    </source>
</evidence>
<organism evidence="7 8">
    <name type="scientific">Glomus cerebriforme</name>
    <dbReference type="NCBI Taxonomy" id="658196"/>
    <lineage>
        <taxon>Eukaryota</taxon>
        <taxon>Fungi</taxon>
        <taxon>Fungi incertae sedis</taxon>
        <taxon>Mucoromycota</taxon>
        <taxon>Glomeromycotina</taxon>
        <taxon>Glomeromycetes</taxon>
        <taxon>Glomerales</taxon>
        <taxon>Glomeraceae</taxon>
        <taxon>Glomus</taxon>
    </lineage>
</organism>
<dbReference type="SUPFAM" id="SSF56112">
    <property type="entry name" value="Protein kinase-like (PK-like)"/>
    <property type="match status" value="1"/>
</dbReference>
<protein>
    <submittedName>
        <fullName evidence="7">Kinase-like domain-containing protein</fullName>
    </submittedName>
</protein>
<evidence type="ECO:0000256" key="2">
    <source>
        <dbReference type="ARBA" id="ARBA00022679"/>
    </source>
</evidence>
<dbReference type="Pfam" id="PF07714">
    <property type="entry name" value="PK_Tyr_Ser-Thr"/>
    <property type="match status" value="1"/>
</dbReference>
<dbReference type="Gene3D" id="1.10.510.10">
    <property type="entry name" value="Transferase(Phosphotransferase) domain 1"/>
    <property type="match status" value="1"/>
</dbReference>
<dbReference type="OrthoDB" id="2433633at2759"/>
<dbReference type="AlphaFoldDB" id="A0A397T0A9"/>
<dbReference type="PANTHER" id="PTHR24351">
    <property type="entry name" value="RIBOSOMAL PROTEIN S6 KINASE"/>
    <property type="match status" value="1"/>
</dbReference>
<dbReference type="Proteomes" id="UP000265703">
    <property type="component" value="Unassembled WGS sequence"/>
</dbReference>